<gene>
    <name evidence="3" type="ORF">HGO23_05860</name>
</gene>
<proteinExistence type="predicted"/>
<keyword evidence="4" id="KW-1185">Reference proteome</keyword>
<evidence type="ECO:0000256" key="2">
    <source>
        <dbReference type="SAM" id="SignalP"/>
    </source>
</evidence>
<evidence type="ECO:0000313" key="4">
    <source>
        <dbReference type="Proteomes" id="UP000665047"/>
    </source>
</evidence>
<feature type="signal peptide" evidence="2">
    <location>
        <begin position="1"/>
        <end position="26"/>
    </location>
</feature>
<dbReference type="EMBL" id="CP072455">
    <property type="protein sequence ID" value="QTL40873.1"/>
    <property type="molecule type" value="Genomic_DNA"/>
</dbReference>
<feature type="region of interest" description="Disordered" evidence="1">
    <location>
        <begin position="86"/>
        <end position="117"/>
    </location>
</feature>
<name>A0ABX7VJT1_XENBU</name>
<dbReference type="InterPro" id="IPR019110">
    <property type="entry name" value="Uncharacterised_RAQPRD"/>
</dbReference>
<protein>
    <submittedName>
        <fullName evidence="3">RAQPRD family integrative conjugative element protein</fullName>
    </submittedName>
</protein>
<keyword evidence="2" id="KW-0732">Signal</keyword>
<organism evidence="3 4">
    <name type="scientific">Xenorhabdus budapestensis</name>
    <dbReference type="NCBI Taxonomy" id="290110"/>
    <lineage>
        <taxon>Bacteria</taxon>
        <taxon>Pseudomonadati</taxon>
        <taxon>Pseudomonadota</taxon>
        <taxon>Gammaproteobacteria</taxon>
        <taxon>Enterobacterales</taxon>
        <taxon>Morganellaceae</taxon>
        <taxon>Xenorhabdus</taxon>
    </lineage>
</organism>
<reference evidence="3 4" key="1">
    <citation type="submission" date="2021-03" db="EMBL/GenBank/DDBJ databases">
        <title>Complete Genome Sequence Data of Xenorhabdus budapestensis strain C72, a Candidate Biological Control Agent, from China.</title>
        <authorList>
            <person name="LI B."/>
            <person name="WANG S."/>
            <person name="QIU D."/>
        </authorList>
    </citation>
    <scope>NUCLEOTIDE SEQUENCE [LARGE SCALE GENOMIC DNA]</scope>
    <source>
        <strain evidence="3 4">C-7-2</strain>
    </source>
</reference>
<dbReference type="Proteomes" id="UP000665047">
    <property type="component" value="Chromosome"/>
</dbReference>
<evidence type="ECO:0000256" key="1">
    <source>
        <dbReference type="SAM" id="MobiDB-lite"/>
    </source>
</evidence>
<feature type="chain" id="PRO_5047506697" evidence="2">
    <location>
        <begin position="27"/>
        <end position="117"/>
    </location>
</feature>
<dbReference type="RefSeq" id="WP_209028265.1">
    <property type="nucleotide sequence ID" value="NZ_CP072455.1"/>
</dbReference>
<dbReference type="Pfam" id="PF09686">
    <property type="entry name" value="Plasmid_RAQPRD"/>
    <property type="match status" value="1"/>
</dbReference>
<sequence>MRGGFSISGSACLLGLTILCMPIAQAAEKDELASAKRLIDQVQMALERASLAEKQSDPSEHPRYHFDYSRIRADLNTLKAGIDHYLSPSREQPRVPATISGDYSQEHPQDPCPAPCL</sequence>
<dbReference type="NCBIfam" id="TIGR01690">
    <property type="entry name" value="ICE_RAQPRD"/>
    <property type="match status" value="1"/>
</dbReference>
<evidence type="ECO:0000313" key="3">
    <source>
        <dbReference type="EMBL" id="QTL40873.1"/>
    </source>
</evidence>
<accession>A0ABX7VJT1</accession>